<evidence type="ECO:0000256" key="1">
    <source>
        <dbReference type="SAM" id="MobiDB-lite"/>
    </source>
</evidence>
<dbReference type="AlphaFoldDB" id="L5KG52"/>
<feature type="region of interest" description="Disordered" evidence="1">
    <location>
        <begin position="70"/>
        <end position="97"/>
    </location>
</feature>
<evidence type="ECO:0008006" key="5">
    <source>
        <dbReference type="Google" id="ProtNLM"/>
    </source>
</evidence>
<feature type="signal peptide" evidence="2">
    <location>
        <begin position="1"/>
        <end position="22"/>
    </location>
</feature>
<organism evidence="3 4">
    <name type="scientific">Pteropus alecto</name>
    <name type="common">Black flying fox</name>
    <dbReference type="NCBI Taxonomy" id="9402"/>
    <lineage>
        <taxon>Eukaryota</taxon>
        <taxon>Metazoa</taxon>
        <taxon>Chordata</taxon>
        <taxon>Craniata</taxon>
        <taxon>Vertebrata</taxon>
        <taxon>Euteleostomi</taxon>
        <taxon>Mammalia</taxon>
        <taxon>Eutheria</taxon>
        <taxon>Laurasiatheria</taxon>
        <taxon>Chiroptera</taxon>
        <taxon>Yinpterochiroptera</taxon>
        <taxon>Pteropodoidea</taxon>
        <taxon>Pteropodidae</taxon>
        <taxon>Pteropodinae</taxon>
        <taxon>Pteropus</taxon>
    </lineage>
</organism>
<protein>
    <recommendedName>
        <fullName evidence="5">Secreted protein</fullName>
    </recommendedName>
</protein>
<gene>
    <name evidence="3" type="ORF">PAL_GLEAN10011560</name>
</gene>
<sequence>MRGVRQEPGALLYLLQLPALQAASSAVVRGARDLPKRRNCGNSPPFFRSLSIVWHPDASWIDAGTCPSSFSSTVKQKEQPGTMEKPEQAPRSHSGPRAAVVPVSFLLSRVASPCGTAKPRLHTWGPFLCPLQELWKVRVEPAPRHGASAGRTPRLSL</sequence>
<proteinExistence type="predicted"/>
<dbReference type="InParanoid" id="L5KG52"/>
<evidence type="ECO:0000313" key="4">
    <source>
        <dbReference type="Proteomes" id="UP000010552"/>
    </source>
</evidence>
<accession>L5KG52</accession>
<keyword evidence="4" id="KW-1185">Reference proteome</keyword>
<dbReference type="EMBL" id="KB030715">
    <property type="protein sequence ID" value="ELK10674.1"/>
    <property type="molecule type" value="Genomic_DNA"/>
</dbReference>
<evidence type="ECO:0000256" key="2">
    <source>
        <dbReference type="SAM" id="SignalP"/>
    </source>
</evidence>
<dbReference type="Proteomes" id="UP000010552">
    <property type="component" value="Unassembled WGS sequence"/>
</dbReference>
<keyword evidence="2" id="KW-0732">Signal</keyword>
<name>L5KG52_PTEAL</name>
<evidence type="ECO:0000313" key="3">
    <source>
        <dbReference type="EMBL" id="ELK10674.1"/>
    </source>
</evidence>
<feature type="chain" id="PRO_5003969204" description="Secreted protein" evidence="2">
    <location>
        <begin position="23"/>
        <end position="157"/>
    </location>
</feature>
<reference evidence="4" key="1">
    <citation type="journal article" date="2013" name="Science">
        <title>Comparative analysis of bat genomes provides insight into the evolution of flight and immunity.</title>
        <authorList>
            <person name="Zhang G."/>
            <person name="Cowled C."/>
            <person name="Shi Z."/>
            <person name="Huang Z."/>
            <person name="Bishop-Lilly K.A."/>
            <person name="Fang X."/>
            <person name="Wynne J.W."/>
            <person name="Xiong Z."/>
            <person name="Baker M.L."/>
            <person name="Zhao W."/>
            <person name="Tachedjian M."/>
            <person name="Zhu Y."/>
            <person name="Zhou P."/>
            <person name="Jiang X."/>
            <person name="Ng J."/>
            <person name="Yang L."/>
            <person name="Wu L."/>
            <person name="Xiao J."/>
            <person name="Feng Y."/>
            <person name="Chen Y."/>
            <person name="Sun X."/>
            <person name="Zhang Y."/>
            <person name="Marsh G.A."/>
            <person name="Crameri G."/>
            <person name="Broder C.C."/>
            <person name="Frey K.G."/>
            <person name="Wang L.F."/>
            <person name="Wang J."/>
        </authorList>
    </citation>
    <scope>NUCLEOTIDE SEQUENCE [LARGE SCALE GENOMIC DNA]</scope>
</reference>